<name>U4LBF7_PYROM</name>
<evidence type="ECO:0000313" key="2">
    <source>
        <dbReference type="Proteomes" id="UP000018144"/>
    </source>
</evidence>
<sequence>MVLRLGCVFSCVDKGCMHSPVANGKQHYSCTKQIYFHIYKALHYLHLL</sequence>
<dbReference type="EMBL" id="HF936265">
    <property type="protein sequence ID" value="CCX15936.1"/>
    <property type="molecule type" value="Genomic_DNA"/>
</dbReference>
<accession>U4LBF7</accession>
<dbReference type="Proteomes" id="UP000018144">
    <property type="component" value="Unassembled WGS sequence"/>
</dbReference>
<dbReference type="AlphaFoldDB" id="U4LBF7"/>
<organism evidence="1 2">
    <name type="scientific">Pyronema omphalodes (strain CBS 100304)</name>
    <name type="common">Pyronema confluens</name>
    <dbReference type="NCBI Taxonomy" id="1076935"/>
    <lineage>
        <taxon>Eukaryota</taxon>
        <taxon>Fungi</taxon>
        <taxon>Dikarya</taxon>
        <taxon>Ascomycota</taxon>
        <taxon>Pezizomycotina</taxon>
        <taxon>Pezizomycetes</taxon>
        <taxon>Pezizales</taxon>
        <taxon>Pyronemataceae</taxon>
        <taxon>Pyronema</taxon>
    </lineage>
</organism>
<proteinExistence type="predicted"/>
<evidence type="ECO:0000313" key="1">
    <source>
        <dbReference type="EMBL" id="CCX15936.1"/>
    </source>
</evidence>
<gene>
    <name evidence="1" type="ORF">PCON_02395</name>
</gene>
<reference evidence="1 2" key="1">
    <citation type="journal article" date="2013" name="PLoS Genet.">
        <title>The genome and development-dependent transcriptomes of Pyronema confluens: a window into fungal evolution.</title>
        <authorList>
            <person name="Traeger S."/>
            <person name="Altegoer F."/>
            <person name="Freitag M."/>
            <person name="Gabaldon T."/>
            <person name="Kempken F."/>
            <person name="Kumar A."/>
            <person name="Marcet-Houben M."/>
            <person name="Poggeler S."/>
            <person name="Stajich J.E."/>
            <person name="Nowrousian M."/>
        </authorList>
    </citation>
    <scope>NUCLEOTIDE SEQUENCE [LARGE SCALE GENOMIC DNA]</scope>
    <source>
        <strain evidence="2">CBS 100304</strain>
        <tissue evidence="1">Vegetative mycelium</tissue>
    </source>
</reference>
<protein>
    <submittedName>
        <fullName evidence="1">Uncharacterized protein</fullName>
    </submittedName>
</protein>
<keyword evidence="2" id="KW-1185">Reference proteome</keyword>